<feature type="domain" description="PPC" evidence="6">
    <location>
        <begin position="65"/>
        <end position="191"/>
    </location>
</feature>
<dbReference type="PANTHER" id="PTHR31100">
    <property type="entry name" value="AT-HOOK MOTIF NUCLEAR-LOCALIZED PROTEIN 15"/>
    <property type="match status" value="1"/>
</dbReference>
<dbReference type="GO" id="GO:0003680">
    <property type="term" value="F:minor groove of adenine-thymine-rich DNA binding"/>
    <property type="evidence" value="ECO:0007669"/>
    <property type="project" value="InterPro"/>
</dbReference>
<dbReference type="Proteomes" id="UP001374535">
    <property type="component" value="Chromosome 5"/>
</dbReference>
<keyword evidence="2" id="KW-0238">DNA-binding</keyword>
<dbReference type="Pfam" id="PF03479">
    <property type="entry name" value="PCC"/>
    <property type="match status" value="1"/>
</dbReference>
<feature type="compositionally biased region" description="Low complexity" evidence="5">
    <location>
        <begin position="27"/>
        <end position="40"/>
    </location>
</feature>
<keyword evidence="3" id="KW-0804">Transcription</keyword>
<dbReference type="AlphaFoldDB" id="A0AAQ3S0I1"/>
<feature type="region of interest" description="Disordered" evidence="5">
    <location>
        <begin position="1"/>
        <end position="63"/>
    </location>
</feature>
<accession>A0AAQ3S0I1</accession>
<dbReference type="SUPFAM" id="SSF117856">
    <property type="entry name" value="AF0104/ALDC/Ptd012-like"/>
    <property type="match status" value="1"/>
</dbReference>
<gene>
    <name evidence="7" type="ORF">V8G54_015514</name>
</gene>
<evidence type="ECO:0000256" key="1">
    <source>
        <dbReference type="ARBA" id="ARBA00023015"/>
    </source>
</evidence>
<evidence type="ECO:0000313" key="7">
    <source>
        <dbReference type="EMBL" id="WVZ10984.1"/>
    </source>
</evidence>
<evidence type="ECO:0000256" key="4">
    <source>
        <dbReference type="ARBA" id="ARBA00023242"/>
    </source>
</evidence>
<dbReference type="GO" id="GO:0003700">
    <property type="term" value="F:DNA-binding transcription factor activity"/>
    <property type="evidence" value="ECO:0007669"/>
    <property type="project" value="TreeGrafter"/>
</dbReference>
<evidence type="ECO:0000256" key="3">
    <source>
        <dbReference type="ARBA" id="ARBA00023163"/>
    </source>
</evidence>
<dbReference type="CDD" id="cd11378">
    <property type="entry name" value="DUF296"/>
    <property type="match status" value="1"/>
</dbReference>
<dbReference type="Gene3D" id="3.30.1330.80">
    <property type="entry name" value="Hypothetical protein, similar to alpha- acetolactate decarboxylase, domain 2"/>
    <property type="match status" value="1"/>
</dbReference>
<dbReference type="InterPro" id="IPR005175">
    <property type="entry name" value="PPC_dom"/>
</dbReference>
<dbReference type="EMBL" id="CP144696">
    <property type="protein sequence ID" value="WVZ10984.1"/>
    <property type="molecule type" value="Genomic_DNA"/>
</dbReference>
<evidence type="ECO:0000313" key="8">
    <source>
        <dbReference type="Proteomes" id="UP001374535"/>
    </source>
</evidence>
<dbReference type="PROSITE" id="PS51742">
    <property type="entry name" value="PPC"/>
    <property type="match status" value="1"/>
</dbReference>
<evidence type="ECO:0000256" key="2">
    <source>
        <dbReference type="ARBA" id="ARBA00023125"/>
    </source>
</evidence>
<proteinExistence type="predicted"/>
<evidence type="ECO:0000256" key="5">
    <source>
        <dbReference type="SAM" id="MobiDB-lite"/>
    </source>
</evidence>
<dbReference type="GO" id="GO:0005634">
    <property type="term" value="C:nucleus"/>
    <property type="evidence" value="ECO:0007669"/>
    <property type="project" value="TreeGrafter"/>
</dbReference>
<name>A0AAQ3S0I1_VIGMU</name>
<sequence length="191" mass="20427">MAESLKLSSSTPLSSSDDSTFDDAINSSSHPKSSPSSLPLKRTRGRPVGSKNKPKLTLPINQNNEHAQKPILIQIPKHSDVIETLSKFARDYKISITVRSASGSILNATLRDNQYGTSTFIVHGPFTLVSLTGTCINNNSSSTSLSSNVDLDCFFNISFCSSSGQSFIGIVGGRITAGDNVVLTITVFRNS</sequence>
<keyword evidence="4" id="KW-0539">Nucleus</keyword>
<dbReference type="InterPro" id="IPR014476">
    <property type="entry name" value="AHL15-29"/>
</dbReference>
<dbReference type="PANTHER" id="PTHR31100:SF63">
    <property type="entry name" value="AT-HOOK MOTIF NUCLEAR-LOCALIZED PROTEIN"/>
    <property type="match status" value="1"/>
</dbReference>
<feature type="compositionally biased region" description="Low complexity" evidence="5">
    <location>
        <begin position="1"/>
        <end position="18"/>
    </location>
</feature>
<keyword evidence="1" id="KW-0805">Transcription regulation</keyword>
<evidence type="ECO:0000259" key="6">
    <source>
        <dbReference type="PROSITE" id="PS51742"/>
    </source>
</evidence>
<reference evidence="7 8" key="1">
    <citation type="journal article" date="2023" name="Life. Sci Alliance">
        <title>Evolutionary insights into 3D genome organization and epigenetic landscape of Vigna mungo.</title>
        <authorList>
            <person name="Junaid A."/>
            <person name="Singh B."/>
            <person name="Bhatia S."/>
        </authorList>
    </citation>
    <scope>NUCLEOTIDE SEQUENCE [LARGE SCALE GENOMIC DNA]</scope>
    <source>
        <strain evidence="7">Urdbean</strain>
    </source>
</reference>
<organism evidence="7 8">
    <name type="scientific">Vigna mungo</name>
    <name type="common">Black gram</name>
    <name type="synonym">Phaseolus mungo</name>
    <dbReference type="NCBI Taxonomy" id="3915"/>
    <lineage>
        <taxon>Eukaryota</taxon>
        <taxon>Viridiplantae</taxon>
        <taxon>Streptophyta</taxon>
        <taxon>Embryophyta</taxon>
        <taxon>Tracheophyta</taxon>
        <taxon>Spermatophyta</taxon>
        <taxon>Magnoliopsida</taxon>
        <taxon>eudicotyledons</taxon>
        <taxon>Gunneridae</taxon>
        <taxon>Pentapetalae</taxon>
        <taxon>rosids</taxon>
        <taxon>fabids</taxon>
        <taxon>Fabales</taxon>
        <taxon>Fabaceae</taxon>
        <taxon>Papilionoideae</taxon>
        <taxon>50 kb inversion clade</taxon>
        <taxon>NPAAA clade</taxon>
        <taxon>indigoferoid/millettioid clade</taxon>
        <taxon>Phaseoleae</taxon>
        <taxon>Vigna</taxon>
    </lineage>
</organism>
<keyword evidence="8" id="KW-1185">Reference proteome</keyword>
<protein>
    <recommendedName>
        <fullName evidence="6">PPC domain-containing protein</fullName>
    </recommendedName>
</protein>